<reference evidence="9 10" key="1">
    <citation type="submission" date="2015-03" db="EMBL/GenBank/DDBJ databases">
        <title>Draft genome of the nematode, Opisthorchis viverrini.</title>
        <authorList>
            <person name="Mitreva M."/>
        </authorList>
    </citation>
    <scope>NUCLEOTIDE SEQUENCE [LARGE SCALE GENOMIC DNA]</scope>
    <source>
        <strain evidence="9">Khon Kaen</strain>
    </source>
</reference>
<name>A0A1S8WNP2_OPIVI</name>
<dbReference type="PROSITE" id="PS00107">
    <property type="entry name" value="PROTEIN_KINASE_ATP"/>
    <property type="match status" value="1"/>
</dbReference>
<dbReference type="Gene3D" id="3.30.200.20">
    <property type="entry name" value="Phosphorylase Kinase, domain 1"/>
    <property type="match status" value="1"/>
</dbReference>
<feature type="domain" description="Protein kinase" evidence="8">
    <location>
        <begin position="56"/>
        <end position="135"/>
    </location>
</feature>
<keyword evidence="4" id="KW-0418">Kinase</keyword>
<keyword evidence="10" id="KW-1185">Reference proteome</keyword>
<dbReference type="PROSITE" id="PS50011">
    <property type="entry name" value="PROTEIN_KINASE_DOM"/>
    <property type="match status" value="1"/>
</dbReference>
<organism evidence="9 10">
    <name type="scientific">Opisthorchis viverrini</name>
    <name type="common">Southeast Asian liver fluke</name>
    <dbReference type="NCBI Taxonomy" id="6198"/>
    <lineage>
        <taxon>Eukaryota</taxon>
        <taxon>Metazoa</taxon>
        <taxon>Spiralia</taxon>
        <taxon>Lophotrochozoa</taxon>
        <taxon>Platyhelminthes</taxon>
        <taxon>Trematoda</taxon>
        <taxon>Digenea</taxon>
        <taxon>Opisthorchiida</taxon>
        <taxon>Opisthorchiata</taxon>
        <taxon>Opisthorchiidae</taxon>
        <taxon>Opisthorchis</taxon>
    </lineage>
</organism>
<dbReference type="AlphaFoldDB" id="A0A1S8WNP2"/>
<dbReference type="GO" id="GO:0005524">
    <property type="term" value="F:ATP binding"/>
    <property type="evidence" value="ECO:0007669"/>
    <property type="project" value="UniProtKB-UniRule"/>
</dbReference>
<evidence type="ECO:0000256" key="7">
    <source>
        <dbReference type="SAM" id="MobiDB-lite"/>
    </source>
</evidence>
<evidence type="ECO:0000256" key="1">
    <source>
        <dbReference type="ARBA" id="ARBA00022527"/>
    </source>
</evidence>
<dbReference type="GO" id="GO:0035556">
    <property type="term" value="P:intracellular signal transduction"/>
    <property type="evidence" value="ECO:0007669"/>
    <property type="project" value="TreeGrafter"/>
</dbReference>
<evidence type="ECO:0000256" key="2">
    <source>
        <dbReference type="ARBA" id="ARBA00022679"/>
    </source>
</evidence>
<evidence type="ECO:0000256" key="3">
    <source>
        <dbReference type="ARBA" id="ARBA00022741"/>
    </source>
</evidence>
<accession>A0A1S8WNP2</accession>
<protein>
    <recommendedName>
        <fullName evidence="8">Protein kinase domain-containing protein</fullName>
    </recommendedName>
</protein>
<dbReference type="InterPro" id="IPR017441">
    <property type="entry name" value="Protein_kinase_ATP_BS"/>
</dbReference>
<keyword evidence="1" id="KW-0723">Serine/threonine-protein kinase</keyword>
<feature type="region of interest" description="Disordered" evidence="7">
    <location>
        <begin position="1"/>
        <end position="54"/>
    </location>
</feature>
<feature type="binding site" evidence="6">
    <location>
        <position position="85"/>
    </location>
    <ligand>
        <name>ATP</name>
        <dbReference type="ChEBI" id="CHEBI:30616"/>
    </ligand>
</feature>
<keyword evidence="5 6" id="KW-0067">ATP-binding</keyword>
<dbReference type="InterPro" id="IPR011009">
    <property type="entry name" value="Kinase-like_dom_sf"/>
</dbReference>
<dbReference type="PANTHER" id="PTHR24346:SF82">
    <property type="entry name" value="KP78A-RELATED"/>
    <property type="match status" value="1"/>
</dbReference>
<dbReference type="Proteomes" id="UP000243686">
    <property type="component" value="Unassembled WGS sequence"/>
</dbReference>
<dbReference type="PANTHER" id="PTHR24346">
    <property type="entry name" value="MAP/MICROTUBULE AFFINITY-REGULATING KINASE"/>
    <property type="match status" value="1"/>
</dbReference>
<evidence type="ECO:0000256" key="5">
    <source>
        <dbReference type="ARBA" id="ARBA00022840"/>
    </source>
</evidence>
<dbReference type="SUPFAM" id="SSF56112">
    <property type="entry name" value="Protein kinase-like (PK-like)"/>
    <property type="match status" value="1"/>
</dbReference>
<evidence type="ECO:0000313" key="10">
    <source>
        <dbReference type="Proteomes" id="UP000243686"/>
    </source>
</evidence>
<evidence type="ECO:0000256" key="4">
    <source>
        <dbReference type="ARBA" id="ARBA00022777"/>
    </source>
</evidence>
<evidence type="ECO:0000259" key="8">
    <source>
        <dbReference type="PROSITE" id="PS50011"/>
    </source>
</evidence>
<evidence type="ECO:0000313" key="9">
    <source>
        <dbReference type="EMBL" id="OON16102.1"/>
    </source>
</evidence>
<dbReference type="InterPro" id="IPR000719">
    <property type="entry name" value="Prot_kinase_dom"/>
</dbReference>
<dbReference type="GO" id="GO:0005737">
    <property type="term" value="C:cytoplasm"/>
    <property type="evidence" value="ECO:0007669"/>
    <property type="project" value="TreeGrafter"/>
</dbReference>
<dbReference type="GO" id="GO:0004674">
    <property type="term" value="F:protein serine/threonine kinase activity"/>
    <property type="evidence" value="ECO:0007669"/>
    <property type="project" value="UniProtKB-KW"/>
</dbReference>
<evidence type="ECO:0000256" key="6">
    <source>
        <dbReference type="PROSITE-ProRule" id="PRU10141"/>
    </source>
</evidence>
<keyword evidence="3 6" id="KW-0547">Nucleotide-binding</keyword>
<sequence length="135" mass="14728">MPEAMNHTPCGLTENSGNSHDTSATPNHSNGGRLSTSSQRSAGRRPWKDQPNIGKYKLIRTLGRGNFAKVKLAEHVSTGQQVAVKVIDKTELNRASLQKDKGVDGAHKVGISLLRQLTRLGGSHTEHEQERRAID</sequence>
<feature type="compositionally biased region" description="Polar residues" evidence="7">
    <location>
        <begin position="13"/>
        <end position="41"/>
    </location>
</feature>
<proteinExistence type="predicted"/>
<gene>
    <name evidence="9" type="ORF">X801_08088</name>
</gene>
<dbReference type="EMBL" id="KV898750">
    <property type="protein sequence ID" value="OON16102.1"/>
    <property type="molecule type" value="Genomic_DNA"/>
</dbReference>
<keyword evidence="2" id="KW-0808">Transferase</keyword>